<proteinExistence type="predicted"/>
<dbReference type="Pfam" id="PF07799">
    <property type="entry name" value="DUF1643"/>
    <property type="match status" value="1"/>
</dbReference>
<feature type="compositionally biased region" description="Low complexity" evidence="1">
    <location>
        <begin position="183"/>
        <end position="192"/>
    </location>
</feature>
<gene>
    <name evidence="2" type="ORF">CFR75_07325</name>
</gene>
<keyword evidence="3" id="KW-1185">Reference proteome</keyword>
<reference evidence="2 3" key="1">
    <citation type="submission" date="2017-07" db="EMBL/GenBank/DDBJ databases">
        <title>A draft genome sequence of Komagataeibacter xylinus LMG 1515.</title>
        <authorList>
            <person name="Skraban J."/>
            <person name="Cleenwerck I."/>
            <person name="Vandamme P."/>
            <person name="Trcek J."/>
        </authorList>
    </citation>
    <scope>NUCLEOTIDE SEQUENCE [LARGE SCALE GENOMIC DNA]</scope>
    <source>
        <strain evidence="2 3">LMG 1515</strain>
    </source>
</reference>
<evidence type="ECO:0000313" key="3">
    <source>
        <dbReference type="Proteomes" id="UP000248257"/>
    </source>
</evidence>
<accession>A0A318PMA8</accession>
<sequence length="201" mass="22436">MDLRAAMRMFGAMNTSRQGQHHVGHSRPLRLADDVVSHAIYGGPDKCYRYELTRTWNPDGQAVMWLMMNPSVATEDGDDRTVAKCQRYARAWGYGTLLVGNTFAYRCTDQKRLTEVPDPVGPENDRHLLAMARRADLVVAAYGSPQIRSLLPRGPEVIRMLQQHGITVSAMRLSKGTGRPEHPLYLPSSLKPEPLPPFAPA</sequence>
<protein>
    <submittedName>
        <fullName evidence="2">Uncharacterized protein</fullName>
    </submittedName>
</protein>
<dbReference type="EMBL" id="NKUC01000011">
    <property type="protein sequence ID" value="PYD57207.1"/>
    <property type="molecule type" value="Genomic_DNA"/>
</dbReference>
<dbReference type="Proteomes" id="UP000248257">
    <property type="component" value="Unassembled WGS sequence"/>
</dbReference>
<dbReference type="OrthoDB" id="9807577at2"/>
<dbReference type="STRING" id="1220579.GCA_001571345_01182"/>
<organism evidence="2 3">
    <name type="scientific">Komagataeibacter xylinus</name>
    <name type="common">Gluconacetobacter xylinus</name>
    <dbReference type="NCBI Taxonomy" id="28448"/>
    <lineage>
        <taxon>Bacteria</taxon>
        <taxon>Pseudomonadati</taxon>
        <taxon>Pseudomonadota</taxon>
        <taxon>Alphaproteobacteria</taxon>
        <taxon>Acetobacterales</taxon>
        <taxon>Acetobacteraceae</taxon>
        <taxon>Komagataeibacter</taxon>
    </lineage>
</organism>
<dbReference type="InterPro" id="IPR012441">
    <property type="entry name" value="DUF1643"/>
</dbReference>
<evidence type="ECO:0000313" key="2">
    <source>
        <dbReference type="EMBL" id="PYD57207.1"/>
    </source>
</evidence>
<dbReference type="AlphaFoldDB" id="A0A318PMA8"/>
<name>A0A318PMA8_KOMXY</name>
<evidence type="ECO:0000256" key="1">
    <source>
        <dbReference type="SAM" id="MobiDB-lite"/>
    </source>
</evidence>
<feature type="region of interest" description="Disordered" evidence="1">
    <location>
        <begin position="173"/>
        <end position="201"/>
    </location>
</feature>
<comment type="caution">
    <text evidence="2">The sequence shown here is derived from an EMBL/GenBank/DDBJ whole genome shotgun (WGS) entry which is preliminary data.</text>
</comment>